<evidence type="ECO:0000259" key="2">
    <source>
        <dbReference type="Pfam" id="PF09990"/>
    </source>
</evidence>
<keyword evidence="4" id="KW-1185">Reference proteome</keyword>
<dbReference type="EMBL" id="JADKPN010000002">
    <property type="protein sequence ID" value="MBF4762590.1"/>
    <property type="molecule type" value="Genomic_DNA"/>
</dbReference>
<evidence type="ECO:0000313" key="3">
    <source>
        <dbReference type="EMBL" id="MBF4762590.1"/>
    </source>
</evidence>
<proteinExistence type="predicted"/>
<name>A0A930VD03_9ACTN</name>
<feature type="domain" description="DUF2231" evidence="2">
    <location>
        <begin position="19"/>
        <end position="162"/>
    </location>
</feature>
<sequence length="162" mass="17649">MTVFAAVPLLTSMTWKVTGLPLHPLVVHAAVVFAPLGAGAALAYVFLPKYRDLLRWPTLVLAVIAFGAIWAAYLTGNNFFSDPKFANFSGELLDRIHKHQSYARTLRWIVTGFGIVTVAATYLHDRDGTRKNVLSGLVVVLALLTLVWTVLTGDAGARAVWS</sequence>
<evidence type="ECO:0000313" key="4">
    <source>
        <dbReference type="Proteomes" id="UP000640489"/>
    </source>
</evidence>
<keyword evidence="1" id="KW-0812">Transmembrane</keyword>
<evidence type="ECO:0000256" key="1">
    <source>
        <dbReference type="SAM" id="Phobius"/>
    </source>
</evidence>
<dbReference type="InterPro" id="IPR019251">
    <property type="entry name" value="DUF2231_TM"/>
</dbReference>
<dbReference type="Proteomes" id="UP000640489">
    <property type="component" value="Unassembled WGS sequence"/>
</dbReference>
<feature type="transmembrane region" description="Helical" evidence="1">
    <location>
        <begin position="105"/>
        <end position="123"/>
    </location>
</feature>
<protein>
    <recommendedName>
        <fullName evidence="2">DUF2231 domain-containing protein</fullName>
    </recommendedName>
</protein>
<dbReference type="RefSeq" id="WP_194705806.1">
    <property type="nucleotide sequence ID" value="NZ_JADKPN010000002.1"/>
</dbReference>
<reference evidence="3" key="1">
    <citation type="submission" date="2020-11" db="EMBL/GenBank/DDBJ databases">
        <title>Nocardioides sp. nov., isolated from Soil of Cynanchum wilfordii Hemsley rhizosphere.</title>
        <authorList>
            <person name="Lee J.-S."/>
            <person name="Suh M.K."/>
            <person name="Kim J.-S."/>
        </authorList>
    </citation>
    <scope>NUCLEOTIDE SEQUENCE</scope>
    <source>
        <strain evidence="3">KCTC 19275</strain>
    </source>
</reference>
<organism evidence="3 4">
    <name type="scientific">Nocardioides islandensis</name>
    <dbReference type="NCBI Taxonomy" id="433663"/>
    <lineage>
        <taxon>Bacteria</taxon>
        <taxon>Bacillati</taxon>
        <taxon>Actinomycetota</taxon>
        <taxon>Actinomycetes</taxon>
        <taxon>Propionibacteriales</taxon>
        <taxon>Nocardioidaceae</taxon>
        <taxon>Nocardioides</taxon>
    </lineage>
</organism>
<dbReference type="AlphaFoldDB" id="A0A930VD03"/>
<keyword evidence="1" id="KW-0472">Membrane</keyword>
<gene>
    <name evidence="3" type="ORF">ISU07_05585</name>
</gene>
<feature type="transmembrane region" description="Helical" evidence="1">
    <location>
        <begin position="132"/>
        <end position="151"/>
    </location>
</feature>
<feature type="transmembrane region" description="Helical" evidence="1">
    <location>
        <begin position="29"/>
        <end position="47"/>
    </location>
</feature>
<feature type="transmembrane region" description="Helical" evidence="1">
    <location>
        <begin position="54"/>
        <end position="73"/>
    </location>
</feature>
<dbReference type="Pfam" id="PF09990">
    <property type="entry name" value="DUF2231"/>
    <property type="match status" value="1"/>
</dbReference>
<keyword evidence="1" id="KW-1133">Transmembrane helix</keyword>
<comment type="caution">
    <text evidence="3">The sequence shown here is derived from an EMBL/GenBank/DDBJ whole genome shotgun (WGS) entry which is preliminary data.</text>
</comment>
<accession>A0A930VD03</accession>